<comment type="caution">
    <text evidence="1">The sequence shown here is derived from an EMBL/GenBank/DDBJ whole genome shotgun (WGS) entry which is preliminary data.</text>
</comment>
<dbReference type="Proteomes" id="UP000610594">
    <property type="component" value="Unassembled WGS sequence"/>
</dbReference>
<dbReference type="EMBL" id="WHJF01000090">
    <property type="protein sequence ID" value="NHZ65620.1"/>
    <property type="molecule type" value="Genomic_DNA"/>
</dbReference>
<dbReference type="InterPro" id="IPR025514">
    <property type="entry name" value="DUF4402"/>
</dbReference>
<reference evidence="1 2" key="1">
    <citation type="submission" date="2019-10" db="EMBL/GenBank/DDBJ databases">
        <title>Taxonomy of Antarctic Massilia spp.: description of Massilia rubra sp. nov., Massilia aquatica sp. nov., Massilia mucilaginosa sp. nov., Massilia frigida sp. nov. isolated from streams, lakes and regoliths.</title>
        <authorList>
            <person name="Holochova P."/>
            <person name="Sedlacek I."/>
            <person name="Kralova S."/>
            <person name="Maslanova I."/>
            <person name="Busse H.-J."/>
            <person name="Stankova E."/>
            <person name="Vrbovska V."/>
            <person name="Kovarovic V."/>
            <person name="Bartak M."/>
            <person name="Svec P."/>
            <person name="Pantucek R."/>
        </authorList>
    </citation>
    <scope>NUCLEOTIDE SEQUENCE [LARGE SCALE GENOMIC DNA]</scope>
    <source>
        <strain evidence="1 2">CCM 8694</strain>
    </source>
</reference>
<gene>
    <name evidence="1" type="ORF">F1735_25525</name>
</gene>
<protein>
    <submittedName>
        <fullName evidence="1">DUF4402 domain-containing protein</fullName>
    </submittedName>
</protein>
<organism evidence="1 2">
    <name type="scientific">Massilia genomosp. 1</name>
    <dbReference type="NCBI Taxonomy" id="2609280"/>
    <lineage>
        <taxon>Bacteria</taxon>
        <taxon>Pseudomonadati</taxon>
        <taxon>Pseudomonadota</taxon>
        <taxon>Betaproteobacteria</taxon>
        <taxon>Burkholderiales</taxon>
        <taxon>Oxalobacteraceae</taxon>
        <taxon>Telluria group</taxon>
        <taxon>Massilia</taxon>
    </lineage>
</organism>
<proteinExistence type="predicted"/>
<sequence>MAGTIPWQKELLQRKPTDHNLGAGMNTTIQQQRTLAVLAILIAGLGLGAPAHAAQATAVAGGTVITPLVIAQAAPLAFGSFAAAAGGTITVSTSGARTVSGVVAMSGSATTAARFNITGEPNSTYTITHSGTVALTNTTGSGNETMTLAKFSNLTGLDATSGDATSGTLSAGGAQSLYVGGTLTVAANQVPGVYAGDVVATVEYN</sequence>
<dbReference type="Pfam" id="PF14352">
    <property type="entry name" value="DUF4402"/>
    <property type="match status" value="1"/>
</dbReference>
<keyword evidence="2" id="KW-1185">Reference proteome</keyword>
<evidence type="ECO:0000313" key="1">
    <source>
        <dbReference type="EMBL" id="NHZ65620.1"/>
    </source>
</evidence>
<accession>A0ABX0MY48</accession>
<name>A0ABX0MY48_9BURK</name>
<evidence type="ECO:0000313" key="2">
    <source>
        <dbReference type="Proteomes" id="UP000610594"/>
    </source>
</evidence>